<organism evidence="1 2">
    <name type="scientific">Streptomyces canus</name>
    <dbReference type="NCBI Taxonomy" id="58343"/>
    <lineage>
        <taxon>Bacteria</taxon>
        <taxon>Bacillati</taxon>
        <taxon>Actinomycetota</taxon>
        <taxon>Actinomycetes</taxon>
        <taxon>Kitasatosporales</taxon>
        <taxon>Streptomycetaceae</taxon>
        <taxon>Streptomyces</taxon>
        <taxon>Streptomyces aurantiacus group</taxon>
    </lineage>
</organism>
<dbReference type="AlphaFoldDB" id="A0AAW8F8U5"/>
<proteinExistence type="predicted"/>
<dbReference type="RefSeq" id="WP_306972704.1">
    <property type="nucleotide sequence ID" value="NZ_JAUSYQ010000002.1"/>
</dbReference>
<evidence type="ECO:0000313" key="2">
    <source>
        <dbReference type="Proteomes" id="UP001234216"/>
    </source>
</evidence>
<dbReference type="Proteomes" id="UP001234216">
    <property type="component" value="Unassembled WGS sequence"/>
</dbReference>
<name>A0AAW8F8U5_9ACTN</name>
<dbReference type="EMBL" id="JAUSZV010000005">
    <property type="protein sequence ID" value="MDQ0905182.1"/>
    <property type="molecule type" value="Genomic_DNA"/>
</dbReference>
<sequence length="41" mass="4090">MVAALPGEHLTDAVGSIEELTGLRPDASGSSLVYGCARSGT</sequence>
<accession>A0AAW8F8U5</accession>
<protein>
    <submittedName>
        <fullName evidence="1">Uncharacterized protein</fullName>
    </submittedName>
</protein>
<gene>
    <name evidence="1" type="ORF">QFZ22_001167</name>
</gene>
<reference evidence="1" key="1">
    <citation type="submission" date="2023-07" db="EMBL/GenBank/DDBJ databases">
        <title>Comparative genomics of wheat-associated soil bacteria to identify genetic determinants of phenazine resistance.</title>
        <authorList>
            <person name="Mouncey N."/>
        </authorList>
    </citation>
    <scope>NUCLEOTIDE SEQUENCE</scope>
    <source>
        <strain evidence="1">V4I22</strain>
    </source>
</reference>
<evidence type="ECO:0000313" key="1">
    <source>
        <dbReference type="EMBL" id="MDQ0905182.1"/>
    </source>
</evidence>
<comment type="caution">
    <text evidence="1">The sequence shown here is derived from an EMBL/GenBank/DDBJ whole genome shotgun (WGS) entry which is preliminary data.</text>
</comment>